<evidence type="ECO:0000256" key="7">
    <source>
        <dbReference type="ARBA" id="ARBA00022989"/>
    </source>
</evidence>
<dbReference type="PROSITE" id="PS50928">
    <property type="entry name" value="ABC_TM1"/>
    <property type="match status" value="1"/>
</dbReference>
<dbReference type="RefSeq" id="WP_165098470.1">
    <property type="nucleotide sequence ID" value="NZ_CP049056.1"/>
</dbReference>
<feature type="transmembrane region" description="Helical" evidence="9">
    <location>
        <begin position="189"/>
        <end position="211"/>
    </location>
</feature>
<dbReference type="GO" id="GO:0043190">
    <property type="term" value="C:ATP-binding cassette (ABC) transporter complex"/>
    <property type="evidence" value="ECO:0007669"/>
    <property type="project" value="InterPro"/>
</dbReference>
<feature type="domain" description="ABC transmembrane type-1" evidence="10">
    <location>
        <begin position="96"/>
        <end position="377"/>
    </location>
</feature>
<dbReference type="SUPFAM" id="SSF161098">
    <property type="entry name" value="MetI-like"/>
    <property type="match status" value="2"/>
</dbReference>
<comment type="similarity">
    <text evidence="2">Belongs to the binding-protein-dependent transport system permease family. HisMQ subfamily.</text>
</comment>
<evidence type="ECO:0000256" key="5">
    <source>
        <dbReference type="ARBA" id="ARBA00022692"/>
    </source>
</evidence>
<dbReference type="GO" id="GO:0022857">
    <property type="term" value="F:transmembrane transporter activity"/>
    <property type="evidence" value="ECO:0007669"/>
    <property type="project" value="InterPro"/>
</dbReference>
<keyword evidence="6" id="KW-0029">Amino-acid transport</keyword>
<evidence type="ECO:0000256" key="2">
    <source>
        <dbReference type="ARBA" id="ARBA00010072"/>
    </source>
</evidence>
<feature type="transmembrane region" description="Helical" evidence="9">
    <location>
        <begin position="30"/>
        <end position="48"/>
    </location>
</feature>
<accession>A0A7L5BUI5</accession>
<dbReference type="EMBL" id="CP049056">
    <property type="protein sequence ID" value="QIE55930.1"/>
    <property type="molecule type" value="Genomic_DNA"/>
</dbReference>
<evidence type="ECO:0000256" key="1">
    <source>
        <dbReference type="ARBA" id="ARBA00004429"/>
    </source>
</evidence>
<name>A0A7L5BUI5_9RHOB</name>
<proteinExistence type="inferred from homology"/>
<dbReference type="AlphaFoldDB" id="A0A7L5BUI5"/>
<keyword evidence="5 9" id="KW-0812">Transmembrane</keyword>
<keyword evidence="3 9" id="KW-0813">Transport</keyword>
<gene>
    <name evidence="11" type="ORF">G5B40_10990</name>
</gene>
<feature type="transmembrane region" description="Helical" evidence="9">
    <location>
        <begin position="359"/>
        <end position="380"/>
    </location>
</feature>
<evidence type="ECO:0000256" key="4">
    <source>
        <dbReference type="ARBA" id="ARBA00022475"/>
    </source>
</evidence>
<dbReference type="PANTHER" id="PTHR30614">
    <property type="entry name" value="MEMBRANE COMPONENT OF AMINO ACID ABC TRANSPORTER"/>
    <property type="match status" value="1"/>
</dbReference>
<dbReference type="InterPro" id="IPR010065">
    <property type="entry name" value="AA_ABC_transptr_permease_3TM"/>
</dbReference>
<evidence type="ECO:0000256" key="8">
    <source>
        <dbReference type="ARBA" id="ARBA00023136"/>
    </source>
</evidence>
<feature type="transmembrane region" description="Helical" evidence="9">
    <location>
        <begin position="218"/>
        <end position="238"/>
    </location>
</feature>
<dbReference type="InterPro" id="IPR043429">
    <property type="entry name" value="ArtM/GltK/GlnP/TcyL/YhdX-like"/>
</dbReference>
<comment type="subcellular location">
    <subcellularLocation>
        <location evidence="1">Cell inner membrane</location>
        <topology evidence="1">Multi-pass membrane protein</topology>
    </subcellularLocation>
    <subcellularLocation>
        <location evidence="9">Cell membrane</location>
        <topology evidence="9">Multi-pass membrane protein</topology>
    </subcellularLocation>
</comment>
<dbReference type="CDD" id="cd06261">
    <property type="entry name" value="TM_PBP2"/>
    <property type="match status" value="1"/>
</dbReference>
<evidence type="ECO:0000256" key="3">
    <source>
        <dbReference type="ARBA" id="ARBA00022448"/>
    </source>
</evidence>
<dbReference type="KEGG" id="hdh:G5B40_10990"/>
<dbReference type="InterPro" id="IPR035906">
    <property type="entry name" value="MetI-like_sf"/>
</dbReference>
<dbReference type="Pfam" id="PF00528">
    <property type="entry name" value="BPD_transp_1"/>
    <property type="match status" value="1"/>
</dbReference>
<sequence length="389" mass="41865">MSEIDRGGRSGARLLTPIPRFVARARRSDILAQTLFIIILLIVGWVAVDAVSTNLERLSVKSGYGFLFEDANFELGESVIPFRAGDSYFRAFAAGLANTLKVAAIGIVLSTIVGLVIALGQLSPSVVIATACRLYIDAVRNVPLLLQLIFWHTILTSSLPTVRKALSPFEGVYLTNRGLYLPAPVADPAHGPIGLAALVGVALAGAAWFFLRRKGVAMAAFALPVVVTFFVYGAPVELQKPELAGFNFRGGIELSPEFAAMLLGLTIYVGAFNAEIIRAGILGVDKGQREAGAALGLSSWRVMRKIILPQALRIILPSMTNSYLNLTKESSLAVAIGYPEIVRVSNIAVFETGQAIECISIVMIIYLVLSLITSLILNWLNARARLVER</sequence>
<protein>
    <submittedName>
        <fullName evidence="11">ABC transporter permease subunit</fullName>
    </submittedName>
</protein>
<dbReference type="InterPro" id="IPR000515">
    <property type="entry name" value="MetI-like"/>
</dbReference>
<keyword evidence="8 9" id="KW-0472">Membrane</keyword>
<dbReference type="Gene3D" id="1.10.3720.10">
    <property type="entry name" value="MetI-like"/>
    <property type="match status" value="1"/>
</dbReference>
<keyword evidence="12" id="KW-1185">Reference proteome</keyword>
<feature type="transmembrane region" description="Helical" evidence="9">
    <location>
        <begin position="102"/>
        <end position="122"/>
    </location>
</feature>
<organism evidence="11 12">
    <name type="scientific">Pikeienuella piscinae</name>
    <dbReference type="NCBI Taxonomy" id="2748098"/>
    <lineage>
        <taxon>Bacteria</taxon>
        <taxon>Pseudomonadati</taxon>
        <taxon>Pseudomonadota</taxon>
        <taxon>Alphaproteobacteria</taxon>
        <taxon>Rhodobacterales</taxon>
        <taxon>Paracoccaceae</taxon>
        <taxon>Pikeienuella</taxon>
    </lineage>
</organism>
<evidence type="ECO:0000256" key="9">
    <source>
        <dbReference type="RuleBase" id="RU363032"/>
    </source>
</evidence>
<evidence type="ECO:0000313" key="12">
    <source>
        <dbReference type="Proteomes" id="UP000503336"/>
    </source>
</evidence>
<evidence type="ECO:0000256" key="6">
    <source>
        <dbReference type="ARBA" id="ARBA00022970"/>
    </source>
</evidence>
<dbReference type="GO" id="GO:0006865">
    <property type="term" value="P:amino acid transport"/>
    <property type="evidence" value="ECO:0007669"/>
    <property type="project" value="UniProtKB-KW"/>
</dbReference>
<evidence type="ECO:0000259" key="10">
    <source>
        <dbReference type="PROSITE" id="PS50928"/>
    </source>
</evidence>
<evidence type="ECO:0000313" key="11">
    <source>
        <dbReference type="EMBL" id="QIE55930.1"/>
    </source>
</evidence>
<keyword evidence="7 9" id="KW-1133">Transmembrane helix</keyword>
<reference evidence="11 12" key="1">
    <citation type="submission" date="2020-02" db="EMBL/GenBank/DDBJ databases">
        <title>complete genome sequence of Rhodobacteraceae bacterium.</title>
        <authorList>
            <person name="Park J."/>
            <person name="Kim Y.-S."/>
            <person name="Kim K.-H."/>
        </authorList>
    </citation>
    <scope>NUCLEOTIDE SEQUENCE [LARGE SCALE GENOMIC DNA]</scope>
    <source>
        <strain evidence="11 12">RR4-56</strain>
    </source>
</reference>
<feature type="transmembrane region" description="Helical" evidence="9">
    <location>
        <begin position="258"/>
        <end position="277"/>
    </location>
</feature>
<dbReference type="PANTHER" id="PTHR30614:SF37">
    <property type="entry name" value="AMINO-ACID ABC TRANSPORTER PERMEASE PROTEIN YHDX-RELATED"/>
    <property type="match status" value="1"/>
</dbReference>
<dbReference type="Proteomes" id="UP000503336">
    <property type="component" value="Chromosome"/>
</dbReference>
<feature type="transmembrane region" description="Helical" evidence="9">
    <location>
        <begin position="134"/>
        <end position="154"/>
    </location>
</feature>
<keyword evidence="4" id="KW-1003">Cell membrane</keyword>
<dbReference type="NCBIfam" id="TIGR01726">
    <property type="entry name" value="HEQRo_perm_3TM"/>
    <property type="match status" value="1"/>
</dbReference>